<protein>
    <recommendedName>
        <fullName evidence="4">Secreted protein</fullName>
    </recommendedName>
</protein>
<keyword evidence="3" id="KW-1185">Reference proteome</keyword>
<dbReference type="EMBL" id="JBHSPB010000007">
    <property type="protein sequence ID" value="MFC5721252.1"/>
    <property type="molecule type" value="Genomic_DNA"/>
</dbReference>
<reference evidence="3" key="1">
    <citation type="journal article" date="2019" name="Int. J. Syst. Evol. Microbiol.">
        <title>The Global Catalogue of Microorganisms (GCM) 10K type strain sequencing project: providing services to taxonomists for standard genome sequencing and annotation.</title>
        <authorList>
            <consortium name="The Broad Institute Genomics Platform"/>
            <consortium name="The Broad Institute Genome Sequencing Center for Infectious Disease"/>
            <person name="Wu L."/>
            <person name="Ma J."/>
        </authorList>
    </citation>
    <scope>NUCLEOTIDE SEQUENCE [LARGE SCALE GENOMIC DNA]</scope>
    <source>
        <strain evidence="3">CGMCC 4.7304</strain>
    </source>
</reference>
<evidence type="ECO:0000256" key="1">
    <source>
        <dbReference type="SAM" id="MobiDB-lite"/>
    </source>
</evidence>
<accession>A0ABW0Z0F5</accession>
<proteinExistence type="predicted"/>
<sequence>MRFEKPAPAVPASARPAAARFASGAITAVACGVLVLGAAGPAPAGDGLKSAPKPTPKAAAVERQLDTVSALGETLTLVSRIGKEAQRPAPNVRVLRDLQSRLRASGDALLAAVRLRGQAGRGTSAGHRAPAGPRASDGVEEVRNALTRLVASTGKAIADVESGNSAGLTGDIAKAVADAQSLTQKVSALDGTPTGQPPTAPGRPPTAPGVPGVPGVPGA</sequence>
<feature type="region of interest" description="Disordered" evidence="1">
    <location>
        <begin position="188"/>
        <end position="219"/>
    </location>
</feature>
<feature type="compositionally biased region" description="Pro residues" evidence="1">
    <location>
        <begin position="195"/>
        <end position="208"/>
    </location>
</feature>
<dbReference type="Proteomes" id="UP001596083">
    <property type="component" value="Unassembled WGS sequence"/>
</dbReference>
<dbReference type="PROSITE" id="PS51257">
    <property type="entry name" value="PROKAR_LIPOPROTEIN"/>
    <property type="match status" value="1"/>
</dbReference>
<evidence type="ECO:0008006" key="4">
    <source>
        <dbReference type="Google" id="ProtNLM"/>
    </source>
</evidence>
<gene>
    <name evidence="2" type="ORF">ACFP1Z_13860</name>
</gene>
<evidence type="ECO:0000313" key="2">
    <source>
        <dbReference type="EMBL" id="MFC5721252.1"/>
    </source>
</evidence>
<dbReference type="RefSeq" id="WP_390316483.1">
    <property type="nucleotide sequence ID" value="NZ_JBHSPB010000007.1"/>
</dbReference>
<comment type="caution">
    <text evidence="2">The sequence shown here is derived from an EMBL/GenBank/DDBJ whole genome shotgun (WGS) entry which is preliminary data.</text>
</comment>
<organism evidence="2 3">
    <name type="scientific">Streptomyces gamaensis</name>
    <dbReference type="NCBI Taxonomy" id="1763542"/>
    <lineage>
        <taxon>Bacteria</taxon>
        <taxon>Bacillati</taxon>
        <taxon>Actinomycetota</taxon>
        <taxon>Actinomycetes</taxon>
        <taxon>Kitasatosporales</taxon>
        <taxon>Streptomycetaceae</taxon>
        <taxon>Streptomyces</taxon>
    </lineage>
</organism>
<feature type="region of interest" description="Disordered" evidence="1">
    <location>
        <begin position="120"/>
        <end position="139"/>
    </location>
</feature>
<evidence type="ECO:0000313" key="3">
    <source>
        <dbReference type="Proteomes" id="UP001596083"/>
    </source>
</evidence>
<name>A0ABW0Z0F5_9ACTN</name>